<evidence type="ECO:0000313" key="2">
    <source>
        <dbReference type="EMBL" id="QTH72385.1"/>
    </source>
</evidence>
<dbReference type="InterPro" id="IPR052022">
    <property type="entry name" value="26kDa_periplasmic_antigen"/>
</dbReference>
<dbReference type="PIRSF" id="PIRSF029033">
    <property type="entry name" value="UCP029033"/>
    <property type="match status" value="1"/>
</dbReference>
<reference evidence="2" key="1">
    <citation type="submission" date="2021-03" db="EMBL/GenBank/DDBJ databases">
        <title>Complete Genome of Pseudoalteromonas xiamenensis STKMTI.2, a new potential marine bacterium producing anti-Vibrio compounds.</title>
        <authorList>
            <person name="Handayani D.P."/>
            <person name="Isnansetyo A."/>
            <person name="Istiqomah I."/>
            <person name="Jumina J."/>
        </authorList>
    </citation>
    <scope>NUCLEOTIDE SEQUENCE</scope>
    <source>
        <strain evidence="2">STKMTI.2</strain>
    </source>
</reference>
<protein>
    <submittedName>
        <fullName evidence="2">SIMPL domain-containing protein</fullName>
    </submittedName>
</protein>
<keyword evidence="1" id="KW-0472">Membrane</keyword>
<dbReference type="InterPro" id="IPR007497">
    <property type="entry name" value="SIMPL/DUF541"/>
</dbReference>
<dbReference type="PANTHER" id="PTHR34387">
    <property type="entry name" value="SLR1258 PROTEIN"/>
    <property type="match status" value="1"/>
</dbReference>
<name>A0A975HNN1_9GAMM</name>
<accession>A0A975HNN1</accession>
<dbReference type="InterPro" id="IPR016907">
    <property type="entry name" value="UCP029033"/>
</dbReference>
<organism evidence="2 3">
    <name type="scientific">Pseudoalteromonas xiamenensis</name>
    <dbReference type="NCBI Taxonomy" id="882626"/>
    <lineage>
        <taxon>Bacteria</taxon>
        <taxon>Pseudomonadati</taxon>
        <taxon>Pseudomonadota</taxon>
        <taxon>Gammaproteobacteria</taxon>
        <taxon>Alteromonadales</taxon>
        <taxon>Pseudoalteromonadaceae</taxon>
        <taxon>Pseudoalteromonas</taxon>
    </lineage>
</organism>
<evidence type="ECO:0000256" key="1">
    <source>
        <dbReference type="SAM" id="Phobius"/>
    </source>
</evidence>
<keyword evidence="1" id="KW-1133">Transmembrane helix</keyword>
<dbReference type="RefSeq" id="WP_208844010.1">
    <property type="nucleotide sequence ID" value="NZ_CP072133.1"/>
</dbReference>
<dbReference type="AlphaFoldDB" id="A0A975HNN1"/>
<gene>
    <name evidence="2" type="ORF">J5O05_05940</name>
</gene>
<sequence>MQQNDKWMWWGIAGLISSGFVLSSLVLRDTALSFKAMERTVVVKGLAEHEVQADTVIWPLVYRDADNDLNKLVSRVERKNQAVKAFLTLNGFSDQEISFVAPSVTDKLAQEYSSQDNGFRYVAKSGMTVYTKSPDKVKNALKALGELAKQGIAITENYDNRIEYMFTGLNEIKPEMVQSATKEAREVALKFAKDSDSILGKIKQANQGQFSIRDRDSNTPEIKIVRVVTSVEYYLSD</sequence>
<keyword evidence="1" id="KW-0812">Transmembrane</keyword>
<evidence type="ECO:0000313" key="3">
    <source>
        <dbReference type="Proteomes" id="UP000664904"/>
    </source>
</evidence>
<dbReference type="Pfam" id="PF04402">
    <property type="entry name" value="SIMPL"/>
    <property type="match status" value="1"/>
</dbReference>
<dbReference type="GO" id="GO:0006974">
    <property type="term" value="P:DNA damage response"/>
    <property type="evidence" value="ECO:0007669"/>
    <property type="project" value="TreeGrafter"/>
</dbReference>
<keyword evidence="3" id="KW-1185">Reference proteome</keyword>
<dbReference type="EMBL" id="CP072133">
    <property type="protein sequence ID" value="QTH72385.1"/>
    <property type="molecule type" value="Genomic_DNA"/>
</dbReference>
<proteinExistence type="predicted"/>
<feature type="transmembrane region" description="Helical" evidence="1">
    <location>
        <begin position="7"/>
        <end position="27"/>
    </location>
</feature>
<dbReference type="PANTHER" id="PTHR34387:SF2">
    <property type="entry name" value="SLR1258 PROTEIN"/>
    <property type="match status" value="1"/>
</dbReference>
<dbReference type="KEGG" id="pxi:J5O05_05940"/>
<dbReference type="Proteomes" id="UP000664904">
    <property type="component" value="Chromosome"/>
</dbReference>